<evidence type="ECO:0000256" key="2">
    <source>
        <dbReference type="SAM" id="MobiDB-lite"/>
    </source>
</evidence>
<name>A0AA38JKU5_9AGAR</name>
<proteinExistence type="predicted"/>
<evidence type="ECO:0000256" key="1">
    <source>
        <dbReference type="SAM" id="Coils"/>
    </source>
</evidence>
<feature type="coiled-coil region" evidence="1">
    <location>
        <begin position="94"/>
        <end position="193"/>
    </location>
</feature>
<keyword evidence="4" id="KW-1185">Reference proteome</keyword>
<accession>A0AA38JKU5</accession>
<comment type="caution">
    <text evidence="3">The sequence shown here is derived from an EMBL/GenBank/DDBJ whole genome shotgun (WGS) entry which is preliminary data.</text>
</comment>
<evidence type="ECO:0000313" key="3">
    <source>
        <dbReference type="EMBL" id="KAJ3737409.1"/>
    </source>
</evidence>
<sequence>MGLGGELHDAESGTTMTDLKLQIRKLKRELEAVRKNEADASRVLVLENLLDDANRMKSRYEADYLAAHREKLVLQRDLEEIRSGKSMGDGAEAAIALRQRLNESVEQLDTIRKEHAELEVKFEAQSKELTVAKSDLTLVNKDQLDILASLRDSVNEDKAGLEADLERLQKQNKELAEKNRMQLEQVNALLLEKVNLQSEGIGQREKMLQRERDFGDLRASLSGKDLPEDTKQRLLALHEDNVMLKESLKTTNEKLTKAKAFIKNQDKLYREEQAGKGVTNTSGMFEEAEVSMRSQIKILEDELERQNVLLAETKKRYMREAELLMSYIHSMGMNTMRGHLGQRPGKTAWLTSQRSNSRLQRTG</sequence>
<evidence type="ECO:0000313" key="4">
    <source>
        <dbReference type="Proteomes" id="UP001176059"/>
    </source>
</evidence>
<reference evidence="3" key="2">
    <citation type="journal article" date="2023" name="Proc. Natl. Acad. Sci. U.S.A.">
        <title>A global phylogenomic analysis of the shiitake genus Lentinula.</title>
        <authorList>
            <person name="Sierra-Patev S."/>
            <person name="Min B."/>
            <person name="Naranjo-Ortiz M."/>
            <person name="Looney B."/>
            <person name="Konkel Z."/>
            <person name="Slot J.C."/>
            <person name="Sakamoto Y."/>
            <person name="Steenwyk J.L."/>
            <person name="Rokas A."/>
            <person name="Carro J."/>
            <person name="Camarero S."/>
            <person name="Ferreira P."/>
            <person name="Molpeceres G."/>
            <person name="Ruiz-Duenas F.J."/>
            <person name="Serrano A."/>
            <person name="Henrissat B."/>
            <person name="Drula E."/>
            <person name="Hughes K.W."/>
            <person name="Mata J.L."/>
            <person name="Ishikawa N.K."/>
            <person name="Vargas-Isla R."/>
            <person name="Ushijima S."/>
            <person name="Smith C.A."/>
            <person name="Donoghue J."/>
            <person name="Ahrendt S."/>
            <person name="Andreopoulos W."/>
            <person name="He G."/>
            <person name="LaButti K."/>
            <person name="Lipzen A."/>
            <person name="Ng V."/>
            <person name="Riley R."/>
            <person name="Sandor L."/>
            <person name="Barry K."/>
            <person name="Martinez A.T."/>
            <person name="Xiao Y."/>
            <person name="Gibbons J.G."/>
            <person name="Terashima K."/>
            <person name="Grigoriev I.V."/>
            <person name="Hibbett D."/>
        </authorList>
    </citation>
    <scope>NUCLEOTIDE SEQUENCE</scope>
    <source>
        <strain evidence="3">ET3784</strain>
    </source>
</reference>
<feature type="compositionally biased region" description="Polar residues" evidence="2">
    <location>
        <begin position="349"/>
        <end position="363"/>
    </location>
</feature>
<reference evidence="3" key="1">
    <citation type="submission" date="2022-08" db="EMBL/GenBank/DDBJ databases">
        <authorList>
            <consortium name="DOE Joint Genome Institute"/>
            <person name="Min B."/>
            <person name="Sierra-Patev S."/>
            <person name="Naranjo-Ortiz M."/>
            <person name="Looney B."/>
            <person name="Konkel Z."/>
            <person name="Slot J.C."/>
            <person name="Sakamoto Y."/>
            <person name="Steenwyk J.L."/>
            <person name="Rokas A."/>
            <person name="Carro J."/>
            <person name="Camarero S."/>
            <person name="Ferreira P."/>
            <person name="Molpeceres G."/>
            <person name="Ruiz-duenas F.J."/>
            <person name="Serrano A."/>
            <person name="Henrissat B."/>
            <person name="Drula E."/>
            <person name="Hughes K.W."/>
            <person name="Mata J.L."/>
            <person name="Ishikawa N.K."/>
            <person name="Vargas-Isla R."/>
            <person name="Ushijima S."/>
            <person name="Smith C.A."/>
            <person name="Ahrendt S."/>
            <person name="Andreopoulos W."/>
            <person name="He G."/>
            <person name="LaButti K."/>
            <person name="Lipzen A."/>
            <person name="Ng V."/>
            <person name="Riley R."/>
            <person name="Sandor L."/>
            <person name="Barry K."/>
            <person name="Martinez A.T."/>
            <person name="Xiao Y."/>
            <person name="Gibbons J.G."/>
            <person name="Terashima K."/>
            <person name="Hibbett D.S."/>
            <person name="Grigoriev I.V."/>
        </authorList>
    </citation>
    <scope>NUCLEOTIDE SEQUENCE</scope>
    <source>
        <strain evidence="3">ET3784</strain>
    </source>
</reference>
<protein>
    <recommendedName>
        <fullName evidence="5">Hook C-terminal domain-containing protein</fullName>
    </recommendedName>
</protein>
<evidence type="ECO:0008006" key="5">
    <source>
        <dbReference type="Google" id="ProtNLM"/>
    </source>
</evidence>
<dbReference type="EMBL" id="JANVFO010000002">
    <property type="protein sequence ID" value="KAJ3737409.1"/>
    <property type="molecule type" value="Genomic_DNA"/>
</dbReference>
<dbReference type="Proteomes" id="UP001176059">
    <property type="component" value="Unassembled WGS sequence"/>
</dbReference>
<dbReference type="AlphaFoldDB" id="A0AA38JKU5"/>
<keyword evidence="1" id="KW-0175">Coiled coil</keyword>
<organism evidence="3 4">
    <name type="scientific">Lentinula guzmanii</name>
    <dbReference type="NCBI Taxonomy" id="2804957"/>
    <lineage>
        <taxon>Eukaryota</taxon>
        <taxon>Fungi</taxon>
        <taxon>Dikarya</taxon>
        <taxon>Basidiomycota</taxon>
        <taxon>Agaricomycotina</taxon>
        <taxon>Agaricomycetes</taxon>
        <taxon>Agaricomycetidae</taxon>
        <taxon>Agaricales</taxon>
        <taxon>Marasmiineae</taxon>
        <taxon>Omphalotaceae</taxon>
        <taxon>Lentinula</taxon>
    </lineage>
</organism>
<gene>
    <name evidence="3" type="ORF">DFJ43DRAFT_260414</name>
</gene>
<feature type="region of interest" description="Disordered" evidence="2">
    <location>
        <begin position="342"/>
        <end position="363"/>
    </location>
</feature>
<feature type="coiled-coil region" evidence="1">
    <location>
        <begin position="16"/>
        <end position="63"/>
    </location>
</feature>